<keyword evidence="2" id="KW-1185">Reference proteome</keyword>
<dbReference type="Proteomes" id="UP001159363">
    <property type="component" value="Chromosome 2"/>
</dbReference>
<protein>
    <submittedName>
        <fullName evidence="1">Uncharacterized protein</fullName>
    </submittedName>
</protein>
<gene>
    <name evidence="1" type="ORF">PR048_007185</name>
</gene>
<evidence type="ECO:0000313" key="2">
    <source>
        <dbReference type="Proteomes" id="UP001159363"/>
    </source>
</evidence>
<reference evidence="1 2" key="1">
    <citation type="submission" date="2023-02" db="EMBL/GenBank/DDBJ databases">
        <title>LHISI_Scaffold_Assembly.</title>
        <authorList>
            <person name="Stuart O.P."/>
            <person name="Cleave R."/>
            <person name="Magrath M.J.L."/>
            <person name="Mikheyev A.S."/>
        </authorList>
    </citation>
    <scope>NUCLEOTIDE SEQUENCE [LARGE SCALE GENOMIC DNA]</scope>
    <source>
        <strain evidence="1">Daus_M_001</strain>
        <tissue evidence="1">Leg muscle</tissue>
    </source>
</reference>
<organism evidence="1 2">
    <name type="scientific">Dryococelus australis</name>
    <dbReference type="NCBI Taxonomy" id="614101"/>
    <lineage>
        <taxon>Eukaryota</taxon>
        <taxon>Metazoa</taxon>
        <taxon>Ecdysozoa</taxon>
        <taxon>Arthropoda</taxon>
        <taxon>Hexapoda</taxon>
        <taxon>Insecta</taxon>
        <taxon>Pterygota</taxon>
        <taxon>Neoptera</taxon>
        <taxon>Polyneoptera</taxon>
        <taxon>Phasmatodea</taxon>
        <taxon>Verophasmatodea</taxon>
        <taxon>Anareolatae</taxon>
        <taxon>Phasmatidae</taxon>
        <taxon>Eurycanthinae</taxon>
        <taxon>Dryococelus</taxon>
    </lineage>
</organism>
<evidence type="ECO:0000313" key="1">
    <source>
        <dbReference type="EMBL" id="KAJ8894528.1"/>
    </source>
</evidence>
<accession>A0ABQ9ICX5</accession>
<dbReference type="EMBL" id="JARBHB010000002">
    <property type="protein sequence ID" value="KAJ8894528.1"/>
    <property type="molecule type" value="Genomic_DNA"/>
</dbReference>
<comment type="caution">
    <text evidence="1">The sequence shown here is derived from an EMBL/GenBank/DDBJ whole genome shotgun (WGS) entry which is preliminary data.</text>
</comment>
<name>A0ABQ9ICX5_9NEOP</name>
<proteinExistence type="predicted"/>
<sequence>MDPGALVAERLARSPLPTRRTGFNPPTGSLPDFRTVGRCRWSAGFIGDVPFPLRFHSGAAPYSPRSPSSALKTSLLRAAQISSLTHPRDPGMFLVTYALTSSIVRLDTHVRTSSGDPTGNWTRFASGISRFPPPFHSGAAPYSPQSPSIGSLKTSLLRAATLSLSSCTRRGIPAEFLWVQLDLARVIEQRGELLMTLADPATPLAHPRQWWTAGPVAADSLARARELMRRPAGILAKIRHSSGILRGWVRGAGWGEGGGEGGLLGPRWGSGKVKNMACGPRATLAAVAIAPRGELRFYKSRSREAQLSRISWFSTLKYVYLPEMGKLLLVTASVRQLAASSDVLGRES</sequence>